<keyword evidence="2" id="KW-0012">Acyltransferase</keyword>
<dbReference type="SUPFAM" id="SSF53659">
    <property type="entry name" value="Isocitrate/Isopropylmalate dehydrogenase-like"/>
    <property type="match status" value="1"/>
</dbReference>
<dbReference type="GO" id="GO:0008959">
    <property type="term" value="F:phosphate acetyltransferase activity"/>
    <property type="evidence" value="ECO:0007669"/>
    <property type="project" value="UniProtKB-EC"/>
</dbReference>
<keyword evidence="3" id="KW-1185">Reference proteome</keyword>
<accession>A0A449A6F9</accession>
<dbReference type="InterPro" id="IPR002505">
    <property type="entry name" value="PTA_PTB"/>
</dbReference>
<dbReference type="EMBL" id="LR214952">
    <property type="protein sequence ID" value="VEU59870.1"/>
    <property type="molecule type" value="Genomic_DNA"/>
</dbReference>
<gene>
    <name evidence="2" type="primary">MCYN0517_3</name>
    <name evidence="2" type="ORF">NCTC10166_00856</name>
</gene>
<keyword evidence="2" id="KW-0614">Plasmid</keyword>
<sequence length="120" mass="14113">MSFKILLENQIKLKNETNSKRKIVIIDGDDQRAVDAANLLVQSKLITPVLLVDKLHKNISDEIIQEVMSDDKKEKFGELFFELRKGKETLENAKKALQTKPFYAMMMLKKQRSWWCCWRP</sequence>
<protein>
    <submittedName>
        <fullName evidence="2">Phosphate acetyltransferase</fullName>
        <ecNumber evidence="2">2.3.1.8</ecNumber>
    </submittedName>
</protein>
<proteinExistence type="predicted"/>
<dbReference type="Pfam" id="PF01515">
    <property type="entry name" value="PTA_PTB"/>
    <property type="match status" value="1"/>
</dbReference>
<dbReference type="InterPro" id="IPR042113">
    <property type="entry name" value="P_AcTrfase_dom1"/>
</dbReference>
<dbReference type="Proteomes" id="UP000289440">
    <property type="component" value="Plasmid 2"/>
</dbReference>
<dbReference type="Gene3D" id="3.40.50.10950">
    <property type="match status" value="1"/>
</dbReference>
<dbReference type="AlphaFoldDB" id="A0A449A6F9"/>
<dbReference type="KEGG" id="mnu:NCTC10166_00856"/>
<feature type="domain" description="Phosphate acetyl/butaryl transferase" evidence="1">
    <location>
        <begin position="14"/>
        <end position="111"/>
    </location>
</feature>
<organism evidence="2 3">
    <name type="scientific">Mesomycoplasma neurolyticum</name>
    <dbReference type="NCBI Taxonomy" id="2120"/>
    <lineage>
        <taxon>Bacteria</taxon>
        <taxon>Bacillati</taxon>
        <taxon>Mycoplasmatota</taxon>
        <taxon>Mycoplasmoidales</taxon>
        <taxon>Metamycoplasmataceae</taxon>
        <taxon>Mesomycoplasma</taxon>
    </lineage>
</organism>
<keyword evidence="2" id="KW-0808">Transferase</keyword>
<name>A0A449A6F9_9BACT</name>
<evidence type="ECO:0000259" key="1">
    <source>
        <dbReference type="Pfam" id="PF01515"/>
    </source>
</evidence>
<evidence type="ECO:0000313" key="2">
    <source>
        <dbReference type="EMBL" id="VEU59870.1"/>
    </source>
</evidence>
<reference evidence="2 3" key="1">
    <citation type="submission" date="2019-01" db="EMBL/GenBank/DDBJ databases">
        <authorList>
            <consortium name="Pathogen Informatics"/>
        </authorList>
    </citation>
    <scope>NUCLEOTIDE SEQUENCE [LARGE SCALE GENOMIC DNA]</scope>
    <source>
        <strain evidence="2 3">NCTC10166</strain>
        <plasmid evidence="3">2</plasmid>
    </source>
</reference>
<dbReference type="EC" id="2.3.1.8" evidence="2"/>
<evidence type="ECO:0000313" key="3">
    <source>
        <dbReference type="Proteomes" id="UP000289440"/>
    </source>
</evidence>
<geneLocation type="plasmid" evidence="2">
    <name>2</name>
</geneLocation>